<evidence type="ECO:0000313" key="4">
    <source>
        <dbReference type="Proteomes" id="UP001324533"/>
    </source>
</evidence>
<reference evidence="3 4" key="1">
    <citation type="submission" date="2023-06" db="EMBL/GenBank/DDBJ databases">
        <title>Rock-solubilizing bacteria, Microbacterium invictum, promotes re-establishment of vegetation in rocky wasteland by accelerating rock bio-weathering and reshaping soil bacterial community.</title>
        <authorList>
            <person name="Liu C."/>
        </authorList>
    </citation>
    <scope>NUCLEOTIDE SEQUENCE [LARGE SCALE GENOMIC DNA]</scope>
    <source>
        <strain evidence="3 4">X-18</strain>
    </source>
</reference>
<protein>
    <submittedName>
        <fullName evidence="3">Amidohydrolase family protein</fullName>
    </submittedName>
</protein>
<dbReference type="SUPFAM" id="SSF51556">
    <property type="entry name" value="Metallo-dependent hydrolases"/>
    <property type="match status" value="1"/>
</dbReference>
<evidence type="ECO:0000313" key="3">
    <source>
        <dbReference type="EMBL" id="WQB70471.1"/>
    </source>
</evidence>
<evidence type="ECO:0000259" key="2">
    <source>
        <dbReference type="Pfam" id="PF01979"/>
    </source>
</evidence>
<dbReference type="InterPro" id="IPR050287">
    <property type="entry name" value="MTA/SAH_deaminase"/>
</dbReference>
<dbReference type="RefSeq" id="WP_322410613.1">
    <property type="nucleotide sequence ID" value="NZ_CP139779.1"/>
</dbReference>
<dbReference type="PANTHER" id="PTHR43794:SF11">
    <property type="entry name" value="AMIDOHYDROLASE-RELATED DOMAIN-CONTAINING PROTEIN"/>
    <property type="match status" value="1"/>
</dbReference>
<organism evidence="3 4">
    <name type="scientific">Microbacterium invictum</name>
    <dbReference type="NCBI Taxonomy" id="515415"/>
    <lineage>
        <taxon>Bacteria</taxon>
        <taxon>Bacillati</taxon>
        <taxon>Actinomycetota</taxon>
        <taxon>Actinomycetes</taxon>
        <taxon>Micrococcales</taxon>
        <taxon>Microbacteriaceae</taxon>
        <taxon>Microbacterium</taxon>
    </lineage>
</organism>
<dbReference type="SUPFAM" id="SSF51338">
    <property type="entry name" value="Composite domain of metallo-dependent hydrolases"/>
    <property type="match status" value="1"/>
</dbReference>
<name>A0ABZ0VCT3_9MICO</name>
<dbReference type="PANTHER" id="PTHR43794">
    <property type="entry name" value="AMINOHYDROLASE SSNA-RELATED"/>
    <property type="match status" value="1"/>
</dbReference>
<sequence>MSERRLLLRGASLFTSDDSLGELSSGDVLIVDGVIREVGREIIAPDAEVLPLEGAIVLPGLVDTHRHMWQTALRHVAADWTMSDYVAGMIQGIGPGFTPEDVRIAGLVGSLEALDAGTTTVMDWSHIVHTPAHAEAAIDALHAAGVRAVYGYGLAALPAADWFESDLRRLAGSEHFRRPDGLLSLALASWGPEFADVPTTVRDIELARELGLRTSLHIGVGMMGAARAVTELDARGLLGDDLEFIHATTATDAELARIAQTGGSVSVSPRVEMQMGHGYPATGRMRDAGLRPSLSVDIVSGIPGTLFGEMRAAMEAERARQNAAALSRHEWPGALRLTAHDMVRMATIDGARALGLAEVTGSLTPGKQADIIVLRADTTIAPSADTLASQIVAADAHAVEHVLVAGEFRKRGGRIVGHDLASLRRDLDASRLRLLQAAGALV</sequence>
<accession>A0ABZ0VCT3</accession>
<gene>
    <name evidence="3" type="ORF">T9R20_00490</name>
</gene>
<dbReference type="Gene3D" id="3.20.20.140">
    <property type="entry name" value="Metal-dependent hydrolases"/>
    <property type="match status" value="1"/>
</dbReference>
<dbReference type="Gene3D" id="2.30.40.10">
    <property type="entry name" value="Urease, subunit C, domain 1"/>
    <property type="match status" value="1"/>
</dbReference>
<dbReference type="Proteomes" id="UP001324533">
    <property type="component" value="Chromosome"/>
</dbReference>
<evidence type="ECO:0000256" key="1">
    <source>
        <dbReference type="ARBA" id="ARBA00022801"/>
    </source>
</evidence>
<dbReference type="InterPro" id="IPR006680">
    <property type="entry name" value="Amidohydro-rel"/>
</dbReference>
<keyword evidence="1" id="KW-0378">Hydrolase</keyword>
<feature type="domain" description="Amidohydrolase-related" evidence="2">
    <location>
        <begin position="56"/>
        <end position="407"/>
    </location>
</feature>
<dbReference type="NCBIfam" id="NF006056">
    <property type="entry name" value="PRK08204.1"/>
    <property type="match status" value="1"/>
</dbReference>
<dbReference type="InterPro" id="IPR032466">
    <property type="entry name" value="Metal_Hydrolase"/>
</dbReference>
<dbReference type="EMBL" id="CP139779">
    <property type="protein sequence ID" value="WQB70471.1"/>
    <property type="molecule type" value="Genomic_DNA"/>
</dbReference>
<dbReference type="InterPro" id="IPR011059">
    <property type="entry name" value="Metal-dep_hydrolase_composite"/>
</dbReference>
<proteinExistence type="predicted"/>
<keyword evidence="4" id="KW-1185">Reference proteome</keyword>
<dbReference type="Pfam" id="PF01979">
    <property type="entry name" value="Amidohydro_1"/>
    <property type="match status" value="1"/>
</dbReference>